<evidence type="ECO:0000313" key="3">
    <source>
        <dbReference type="Proteomes" id="UP001313282"/>
    </source>
</evidence>
<name>A0AAN8MGQ9_9PEZI</name>
<dbReference type="AlphaFoldDB" id="A0AAN8MGQ9"/>
<proteinExistence type="predicted"/>
<organism evidence="2 3">
    <name type="scientific">Orbilia javanica</name>
    <dbReference type="NCBI Taxonomy" id="47235"/>
    <lineage>
        <taxon>Eukaryota</taxon>
        <taxon>Fungi</taxon>
        <taxon>Dikarya</taxon>
        <taxon>Ascomycota</taxon>
        <taxon>Pezizomycotina</taxon>
        <taxon>Orbiliomycetes</taxon>
        <taxon>Orbiliales</taxon>
        <taxon>Orbiliaceae</taxon>
        <taxon>Orbilia</taxon>
    </lineage>
</organism>
<keyword evidence="3" id="KW-1185">Reference proteome</keyword>
<accession>A0AAN8MGQ9</accession>
<protein>
    <recommendedName>
        <fullName evidence="4">F-box domain-containing protein</fullName>
    </recommendedName>
</protein>
<evidence type="ECO:0008006" key="4">
    <source>
        <dbReference type="Google" id="ProtNLM"/>
    </source>
</evidence>
<dbReference type="EMBL" id="JAVHNR010000011">
    <property type="protein sequence ID" value="KAK6330626.1"/>
    <property type="molecule type" value="Genomic_DNA"/>
</dbReference>
<gene>
    <name evidence="2" type="ORF">TWF718_002823</name>
</gene>
<evidence type="ECO:0000256" key="1">
    <source>
        <dbReference type="SAM" id="MobiDB-lite"/>
    </source>
</evidence>
<feature type="region of interest" description="Disordered" evidence="1">
    <location>
        <begin position="134"/>
        <end position="158"/>
    </location>
</feature>
<dbReference type="Proteomes" id="UP001313282">
    <property type="component" value="Unassembled WGS sequence"/>
</dbReference>
<sequence>MTTLETLPHDIRYQILTLLPDSCSISSLISSSRPFYTSFHLHRTYFLAEPLLRKYLPEAYLIVALYNNLKLPYTADTYYLFQAAIGNYIDEKFEGYEISHDDDPDTLLSIKKNHEVIVSCAHKFLKEQIYPHHPHGPKSSRNPSGAYKLPPPAGSEDDTTPAIATINEYDNTVGGFYRFWIWTLVHGSRYHSTSDLFGRGKIRRTLDEMTDYLYEAWGFWAVKVTESLMHWCIGWMDVVIDGDEGIKMPPATCELAYPPDAGHDRRDIVGSLLRHNFRGMLESIGDKSAIKAVVQDIITRSPFPPVLTRLERAPGCYKPACPGHIPIYATVVAQSTLELFEPKRVNPEGVEIRPVVSNTVKDRAAYTNLFKQGEMWLTMFCWLMAGVAGSEPVAEGADFWAAVWDDWRLEGWGYWRPEF</sequence>
<reference evidence="2 3" key="1">
    <citation type="submission" date="2019-10" db="EMBL/GenBank/DDBJ databases">
        <authorList>
            <person name="Palmer J.M."/>
        </authorList>
    </citation>
    <scope>NUCLEOTIDE SEQUENCE [LARGE SCALE GENOMIC DNA]</scope>
    <source>
        <strain evidence="2 3">TWF718</strain>
    </source>
</reference>
<comment type="caution">
    <text evidence="2">The sequence shown here is derived from an EMBL/GenBank/DDBJ whole genome shotgun (WGS) entry which is preliminary data.</text>
</comment>
<evidence type="ECO:0000313" key="2">
    <source>
        <dbReference type="EMBL" id="KAK6330626.1"/>
    </source>
</evidence>